<dbReference type="InterPro" id="IPR001387">
    <property type="entry name" value="Cro/C1-type_HTH"/>
</dbReference>
<dbReference type="CDD" id="cd00093">
    <property type="entry name" value="HTH_XRE"/>
    <property type="match status" value="1"/>
</dbReference>
<sequence>MPTASNTASAKTKTVPYDVAEQLRTPEEMAAYLDAWLTDAPDDAAGIARALGDVARAKGMTQVARDSGLSRESLYKALSENGNPSFATVLKVAQALGLRLHASVA</sequence>
<dbReference type="EMBL" id="BMIG01000009">
    <property type="protein sequence ID" value="GGB03089.1"/>
    <property type="molecule type" value="Genomic_DNA"/>
</dbReference>
<dbReference type="PANTHER" id="PTHR40275">
    <property type="entry name" value="SSL7038 PROTEIN"/>
    <property type="match status" value="1"/>
</dbReference>
<dbReference type="PROSITE" id="PS50943">
    <property type="entry name" value="HTH_CROC1"/>
    <property type="match status" value="1"/>
</dbReference>
<feature type="domain" description="HTH cro/C1-type" evidence="1">
    <location>
        <begin position="60"/>
        <end position="103"/>
    </location>
</feature>
<organism evidence="2 3">
    <name type="scientific">Polaromonas eurypsychrophila</name>
    <dbReference type="NCBI Taxonomy" id="1614635"/>
    <lineage>
        <taxon>Bacteria</taxon>
        <taxon>Pseudomonadati</taxon>
        <taxon>Pseudomonadota</taxon>
        <taxon>Betaproteobacteria</taxon>
        <taxon>Burkholderiales</taxon>
        <taxon>Comamonadaceae</taxon>
        <taxon>Polaromonas</taxon>
    </lineage>
</organism>
<evidence type="ECO:0000259" key="1">
    <source>
        <dbReference type="PROSITE" id="PS50943"/>
    </source>
</evidence>
<dbReference type="InterPro" id="IPR014057">
    <property type="entry name" value="HI1420"/>
</dbReference>
<gene>
    <name evidence="2" type="ORF">GCM10011496_25060</name>
</gene>
<reference evidence="2" key="1">
    <citation type="journal article" date="2014" name="Int. J. Syst. Evol. Microbiol.">
        <title>Complete genome sequence of Corynebacterium casei LMG S-19264T (=DSM 44701T), isolated from a smear-ripened cheese.</title>
        <authorList>
            <consortium name="US DOE Joint Genome Institute (JGI-PGF)"/>
            <person name="Walter F."/>
            <person name="Albersmeier A."/>
            <person name="Kalinowski J."/>
            <person name="Ruckert C."/>
        </authorList>
    </citation>
    <scope>NUCLEOTIDE SEQUENCE</scope>
    <source>
        <strain evidence="2">CGMCC 1.15322</strain>
    </source>
</reference>
<dbReference type="AlphaFoldDB" id="A0A916SK23"/>
<dbReference type="SUPFAM" id="SSF47413">
    <property type="entry name" value="lambda repressor-like DNA-binding domains"/>
    <property type="match status" value="1"/>
</dbReference>
<comment type="caution">
    <text evidence="2">The sequence shown here is derived from an EMBL/GenBank/DDBJ whole genome shotgun (WGS) entry which is preliminary data.</text>
</comment>
<dbReference type="InterPro" id="IPR010982">
    <property type="entry name" value="Lambda_DNA-bd_dom_sf"/>
</dbReference>
<reference evidence="2" key="2">
    <citation type="submission" date="2020-09" db="EMBL/GenBank/DDBJ databases">
        <authorList>
            <person name="Sun Q."/>
            <person name="Zhou Y."/>
        </authorList>
    </citation>
    <scope>NUCLEOTIDE SEQUENCE</scope>
    <source>
        <strain evidence="2">CGMCC 1.15322</strain>
    </source>
</reference>
<proteinExistence type="predicted"/>
<dbReference type="GO" id="GO:0003677">
    <property type="term" value="F:DNA binding"/>
    <property type="evidence" value="ECO:0007669"/>
    <property type="project" value="InterPro"/>
</dbReference>
<name>A0A916SK23_9BURK</name>
<dbReference type="Pfam" id="PF21716">
    <property type="entry name" value="dnstrm_HI1420"/>
    <property type="match status" value="1"/>
</dbReference>
<evidence type="ECO:0000313" key="2">
    <source>
        <dbReference type="EMBL" id="GGB03089.1"/>
    </source>
</evidence>
<dbReference type="NCBIfam" id="TIGR02684">
    <property type="entry name" value="dnstrm_HI1420"/>
    <property type="match status" value="1"/>
</dbReference>
<dbReference type="PANTHER" id="PTHR40275:SF1">
    <property type="entry name" value="SSL7038 PROTEIN"/>
    <property type="match status" value="1"/>
</dbReference>
<keyword evidence="3" id="KW-1185">Reference proteome</keyword>
<evidence type="ECO:0000313" key="3">
    <source>
        <dbReference type="Proteomes" id="UP000620596"/>
    </source>
</evidence>
<accession>A0A916SK23</accession>
<dbReference type="Gene3D" id="1.10.260.40">
    <property type="entry name" value="lambda repressor-like DNA-binding domains"/>
    <property type="match status" value="1"/>
</dbReference>
<dbReference type="Proteomes" id="UP000620596">
    <property type="component" value="Unassembled WGS sequence"/>
</dbReference>
<protein>
    <submittedName>
        <fullName evidence="2">Transcriptional regulator</fullName>
    </submittedName>
</protein>
<dbReference type="RefSeq" id="WP_188708859.1">
    <property type="nucleotide sequence ID" value="NZ_BMIG01000009.1"/>
</dbReference>